<dbReference type="STRING" id="756499.Desde_1154"/>
<keyword evidence="5" id="KW-0858">Xylan degradation</keyword>
<keyword evidence="3" id="KW-0472">Membrane</keyword>
<dbReference type="GO" id="GO:0016810">
    <property type="term" value="F:hydrolase activity, acting on carbon-nitrogen (but not peptide) bonds"/>
    <property type="evidence" value="ECO:0007669"/>
    <property type="project" value="InterPro"/>
</dbReference>
<reference evidence="5 6" key="2">
    <citation type="journal article" date="2015" name="J. Bacteriol.">
        <title>Genomic, proteomic, and biochemical analysis of the organohalide respiratory pathway in Desulfitobacterium dehalogenans.</title>
        <authorList>
            <person name="Kruse T."/>
            <person name="van de Pas B.A."/>
            <person name="Atteia A."/>
            <person name="Krab K."/>
            <person name="Hagen W.R."/>
            <person name="Goodwin L."/>
            <person name="Chain P."/>
            <person name="Boeren S."/>
            <person name="Maphosa F."/>
            <person name="Schraa G."/>
            <person name="de Vos W.M."/>
            <person name="van der Oost J."/>
            <person name="Smidt H."/>
            <person name="Stams A.J."/>
        </authorList>
    </citation>
    <scope>NUCLEOTIDE SEQUENCE [LARGE SCALE GENOMIC DNA]</scope>
    <source>
        <strain evidence="6">ATCC 51507 / DSM 9161 / JW/IU-DC1</strain>
    </source>
</reference>
<dbReference type="CDD" id="cd10917">
    <property type="entry name" value="CE4_NodB_like_6s_7s"/>
    <property type="match status" value="1"/>
</dbReference>
<gene>
    <name evidence="5" type="ordered locus">Desde_1154</name>
</gene>
<keyword evidence="5" id="KW-0326">Glycosidase</keyword>
<dbReference type="InterPro" id="IPR011330">
    <property type="entry name" value="Glyco_hydro/deAcase_b/a-brl"/>
</dbReference>
<keyword evidence="6" id="KW-1185">Reference proteome</keyword>
<proteinExistence type="predicted"/>
<keyword evidence="1" id="KW-0479">Metal-binding</keyword>
<dbReference type="PANTHER" id="PTHR10587:SF133">
    <property type="entry name" value="CHITIN DEACETYLASE 1-RELATED"/>
    <property type="match status" value="1"/>
</dbReference>
<dbReference type="GO" id="GO:0016020">
    <property type="term" value="C:membrane"/>
    <property type="evidence" value="ECO:0007669"/>
    <property type="project" value="TreeGrafter"/>
</dbReference>
<keyword evidence="3" id="KW-0812">Transmembrane</keyword>
<accession>I4A6J9</accession>
<dbReference type="Proteomes" id="UP000006053">
    <property type="component" value="Chromosome"/>
</dbReference>
<keyword evidence="5" id="KW-0624">Polysaccharide degradation</keyword>
<evidence type="ECO:0000256" key="3">
    <source>
        <dbReference type="SAM" id="Phobius"/>
    </source>
</evidence>
<dbReference type="Pfam" id="PF01522">
    <property type="entry name" value="Polysacc_deac_1"/>
    <property type="match status" value="1"/>
</dbReference>
<dbReference type="SUPFAM" id="SSF88713">
    <property type="entry name" value="Glycoside hydrolase/deacetylase"/>
    <property type="match status" value="1"/>
</dbReference>
<dbReference type="HOGENOM" id="CLU_021264_0_2_9"/>
<reference evidence="6" key="1">
    <citation type="submission" date="2012-06" db="EMBL/GenBank/DDBJ databases">
        <title>Complete sequence of Desulfitobacterium dehalogenans ATCC 51507.</title>
        <authorList>
            <person name="Lucas S."/>
            <person name="Han J."/>
            <person name="Lapidus A."/>
            <person name="Cheng J.-F."/>
            <person name="Goodwin L."/>
            <person name="Pitluck S."/>
            <person name="Peters L."/>
            <person name="Ovchinnikova G."/>
            <person name="Teshima H."/>
            <person name="Detter J.C."/>
            <person name="Han C."/>
            <person name="Tapia R."/>
            <person name="Land M."/>
            <person name="Hauser L."/>
            <person name="Kyrpides N."/>
            <person name="Ivanova N."/>
            <person name="Pagani I."/>
            <person name="Kruse T."/>
            <person name="de Vos W.M."/>
            <person name="Smidt H."/>
            <person name="Woyke T."/>
        </authorList>
    </citation>
    <scope>NUCLEOTIDE SEQUENCE [LARGE SCALE GENOMIC DNA]</scope>
    <source>
        <strain evidence="6">ATCC 51507 / DSM 9161 / JW/IU-DC1</strain>
    </source>
</reference>
<dbReference type="InterPro" id="IPR050248">
    <property type="entry name" value="Polysacc_deacetylase_ArnD"/>
</dbReference>
<dbReference type="KEGG" id="ddh:Desde_1154"/>
<dbReference type="Gene3D" id="3.20.20.370">
    <property type="entry name" value="Glycoside hydrolase/deacetylase"/>
    <property type="match status" value="1"/>
</dbReference>
<dbReference type="AlphaFoldDB" id="I4A6J9"/>
<organism evidence="5 6">
    <name type="scientific">Desulfitobacterium dehalogenans (strain ATCC 51507 / DSM 9161 / JW/IU-DC1)</name>
    <dbReference type="NCBI Taxonomy" id="756499"/>
    <lineage>
        <taxon>Bacteria</taxon>
        <taxon>Bacillati</taxon>
        <taxon>Bacillota</taxon>
        <taxon>Clostridia</taxon>
        <taxon>Eubacteriales</taxon>
        <taxon>Desulfitobacteriaceae</taxon>
        <taxon>Desulfitobacterium</taxon>
    </lineage>
</organism>
<feature type="domain" description="NodB homology" evidence="4">
    <location>
        <begin position="63"/>
        <end position="239"/>
    </location>
</feature>
<keyword evidence="3" id="KW-1133">Transmembrane helix</keyword>
<dbReference type="EMBL" id="CP003348">
    <property type="protein sequence ID" value="AFL99583.1"/>
    <property type="molecule type" value="Genomic_DNA"/>
</dbReference>
<dbReference type="eggNOG" id="COG0726">
    <property type="taxonomic scope" value="Bacteria"/>
</dbReference>
<dbReference type="InterPro" id="IPR002509">
    <property type="entry name" value="NODB_dom"/>
</dbReference>
<dbReference type="PANTHER" id="PTHR10587">
    <property type="entry name" value="GLYCOSYL TRANSFERASE-RELATED"/>
    <property type="match status" value="1"/>
</dbReference>
<keyword evidence="5" id="KW-0119">Carbohydrate metabolism</keyword>
<dbReference type="PROSITE" id="PS51677">
    <property type="entry name" value="NODB"/>
    <property type="match status" value="1"/>
</dbReference>
<feature type="transmembrane region" description="Helical" evidence="3">
    <location>
        <begin position="21"/>
        <end position="41"/>
    </location>
</feature>
<evidence type="ECO:0000256" key="2">
    <source>
        <dbReference type="ARBA" id="ARBA00022801"/>
    </source>
</evidence>
<evidence type="ECO:0000259" key="4">
    <source>
        <dbReference type="PROSITE" id="PS51677"/>
    </source>
</evidence>
<evidence type="ECO:0000313" key="6">
    <source>
        <dbReference type="Proteomes" id="UP000006053"/>
    </source>
</evidence>
<sequence length="255" mass="28667">MFKHGLRGGVDLRVIIFTRKGIRLSAMVLGLVLLGIGVRTMDLTFPTITKNPETYYLVHTEEKVMAITFDDGPDPLYTGYILDVLKEKDVKATFFVLGENAKNNPDLLKRIREEGHEIANHGYSHSYTTSKFVQELVRTDEVLYELLQERTTFYRPPGGVVSSAVVAGVKSQGHVLTLWSIDSKDWTNPGPARIVQNVVNASFPGGIILLHDGGEKREQTIRALGPIIDRLREQGYRFVPVSELRNFESVKQVQK</sequence>
<name>I4A6J9_DESDJ</name>
<evidence type="ECO:0000313" key="5">
    <source>
        <dbReference type="EMBL" id="AFL99583.1"/>
    </source>
</evidence>
<evidence type="ECO:0000256" key="1">
    <source>
        <dbReference type="ARBA" id="ARBA00022723"/>
    </source>
</evidence>
<dbReference type="GO" id="GO:0045493">
    <property type="term" value="P:xylan catabolic process"/>
    <property type="evidence" value="ECO:0007669"/>
    <property type="project" value="UniProtKB-KW"/>
</dbReference>
<protein>
    <submittedName>
        <fullName evidence="5">Putative xylanase/chitin deacetylase</fullName>
    </submittedName>
</protein>
<dbReference type="GO" id="GO:0016798">
    <property type="term" value="F:hydrolase activity, acting on glycosyl bonds"/>
    <property type="evidence" value="ECO:0007669"/>
    <property type="project" value="UniProtKB-KW"/>
</dbReference>
<keyword evidence="2 5" id="KW-0378">Hydrolase</keyword>
<dbReference type="GO" id="GO:0046872">
    <property type="term" value="F:metal ion binding"/>
    <property type="evidence" value="ECO:0007669"/>
    <property type="project" value="UniProtKB-KW"/>
</dbReference>